<dbReference type="EC" id="5.3.3.2" evidence="11"/>
<feature type="binding site" evidence="11">
    <location>
        <position position="160"/>
    </location>
    <ligand>
        <name>substrate</name>
    </ligand>
</feature>
<keyword evidence="7 11" id="KW-0521">NADP</keyword>
<dbReference type="Proteomes" id="UP000253099">
    <property type="component" value="Unassembled WGS sequence"/>
</dbReference>
<evidence type="ECO:0000256" key="7">
    <source>
        <dbReference type="ARBA" id="ARBA00022857"/>
    </source>
</evidence>
<comment type="catalytic activity">
    <reaction evidence="11">
        <text>isopentenyl diphosphate = dimethylallyl diphosphate</text>
        <dbReference type="Rhea" id="RHEA:23284"/>
        <dbReference type="ChEBI" id="CHEBI:57623"/>
        <dbReference type="ChEBI" id="CHEBI:128769"/>
        <dbReference type="EC" id="5.3.3.2"/>
    </reaction>
</comment>
<evidence type="ECO:0000313" key="13">
    <source>
        <dbReference type="EMBL" id="RBQ23217.1"/>
    </source>
</evidence>
<dbReference type="AlphaFoldDB" id="A0A366MB10"/>
<keyword evidence="4 11" id="KW-0288">FMN</keyword>
<comment type="similarity">
    <text evidence="11">Belongs to the IPP isomerase type 2 family.</text>
</comment>
<feature type="binding site" evidence="11">
    <location>
        <begin position="64"/>
        <end position="66"/>
    </location>
    <ligand>
        <name>FMN</name>
        <dbReference type="ChEBI" id="CHEBI:58210"/>
    </ligand>
</feature>
<dbReference type="SMART" id="SM01240">
    <property type="entry name" value="IMPDH"/>
    <property type="match status" value="1"/>
</dbReference>
<keyword evidence="6 11" id="KW-0460">Magnesium</keyword>
<dbReference type="PIRSF" id="PIRSF003314">
    <property type="entry name" value="IPP_isomerase"/>
    <property type="match status" value="1"/>
</dbReference>
<evidence type="ECO:0000256" key="6">
    <source>
        <dbReference type="ARBA" id="ARBA00022842"/>
    </source>
</evidence>
<dbReference type="NCBIfam" id="TIGR02151">
    <property type="entry name" value="IPP_isom_2"/>
    <property type="match status" value="1"/>
</dbReference>
<keyword evidence="2 11" id="KW-0963">Cytoplasm</keyword>
<proteinExistence type="inferred from homology"/>
<dbReference type="SUPFAM" id="SSF51395">
    <property type="entry name" value="FMN-linked oxidoreductases"/>
    <property type="match status" value="1"/>
</dbReference>
<keyword evidence="14" id="KW-1185">Reference proteome</keyword>
<evidence type="ECO:0000313" key="14">
    <source>
        <dbReference type="Proteomes" id="UP000253099"/>
    </source>
</evidence>
<reference evidence="13 14" key="1">
    <citation type="submission" date="2018-06" db="EMBL/GenBank/DDBJ databases">
        <title>Genomic insight into two independent archaeal endosymbiosis events.</title>
        <authorList>
            <person name="Lind A.E."/>
            <person name="Lewis W.H."/>
            <person name="Spang A."/>
            <person name="Guy L."/>
            <person name="Embley M.T."/>
            <person name="Ettema T.J.G."/>
        </authorList>
    </citation>
    <scope>NUCLEOTIDE SEQUENCE [LARGE SCALE GENOMIC DNA]</scope>
    <source>
        <strain evidence="13">NOE</strain>
    </source>
</reference>
<feature type="binding site" evidence="11">
    <location>
        <position position="192"/>
    </location>
    <ligand>
        <name>FMN</name>
        <dbReference type="ChEBI" id="CHEBI:58210"/>
    </ligand>
</feature>
<comment type="subunit">
    <text evidence="10 11">Homooctamer. Dimer of tetramers.</text>
</comment>
<comment type="cofactor">
    <cofactor evidence="11">
        <name>NADPH</name>
        <dbReference type="ChEBI" id="CHEBI:57783"/>
    </cofactor>
</comment>
<gene>
    <name evidence="13" type="primary">fni_2</name>
    <name evidence="11" type="synonym">fni</name>
    <name evidence="13" type="ORF">ALNOE001_10780</name>
</gene>
<comment type="function">
    <text evidence="11">Involved in the biosynthesis of isoprenoids. Catalyzes the 1,3-allylic rearrangement of the homoallylic substrate isopentenyl (IPP) to its allylic isomer, dimethylallyl diphosphate (DMAPP).</text>
</comment>
<dbReference type="Gene3D" id="3.20.20.70">
    <property type="entry name" value="Aldolase class I"/>
    <property type="match status" value="1"/>
</dbReference>
<sequence>MISDRKLEHLLLCKHYDVQYKNKKTGFKDIEFIHNALPEINKEEIDISTNVFGKTLDSPLLITAITGGHPSALKINKELALAAEDQKIGLGLGSQRAAIENKNLTDTYEVARQNAPNTLLIGNIGAPQIIGDTDNSKNFAQKVIDMIDADILAIHLNALQESIQPEGDVNANGYVDAIENICEIIDVPIMAKETGTGIAAEEGKILEKAGVNFIDVAGAGGTSWAAVETYRAEDRYLGELFWDWGIPTAVSTIELVDSINIPIISSGGIRSGLEAAKAIALDADTVGIALPILKDAFVGHEEIINFINKFNESLKIAMFLVGAKNLKDLKRSNLIIKGETKDWLEEREINTKKYSRRK</sequence>
<evidence type="ECO:0000256" key="5">
    <source>
        <dbReference type="ARBA" id="ARBA00022723"/>
    </source>
</evidence>
<feature type="binding site" evidence="11">
    <location>
        <position position="94"/>
    </location>
    <ligand>
        <name>FMN</name>
        <dbReference type="ChEBI" id="CHEBI:58210"/>
    </ligand>
</feature>
<evidence type="ECO:0000256" key="9">
    <source>
        <dbReference type="ARBA" id="ARBA00023235"/>
    </source>
</evidence>
<feature type="binding site" evidence="11">
    <location>
        <begin position="289"/>
        <end position="290"/>
    </location>
    <ligand>
        <name>FMN</name>
        <dbReference type="ChEBI" id="CHEBI:58210"/>
    </ligand>
</feature>
<dbReference type="InterPro" id="IPR011179">
    <property type="entry name" value="IPdP_isomerase"/>
</dbReference>
<dbReference type="GO" id="GO:0000287">
    <property type="term" value="F:magnesium ion binding"/>
    <property type="evidence" value="ECO:0007669"/>
    <property type="project" value="UniProtKB-UniRule"/>
</dbReference>
<name>A0A366MB10_9EURY</name>
<dbReference type="GO" id="GO:0070402">
    <property type="term" value="F:NADPH binding"/>
    <property type="evidence" value="ECO:0007669"/>
    <property type="project" value="UniProtKB-UniRule"/>
</dbReference>
<feature type="binding site" evidence="11">
    <location>
        <position position="63"/>
    </location>
    <ligand>
        <name>FMN</name>
        <dbReference type="ChEBI" id="CHEBI:58210"/>
    </ligand>
</feature>
<evidence type="ECO:0000256" key="3">
    <source>
        <dbReference type="ARBA" id="ARBA00022630"/>
    </source>
</evidence>
<feature type="binding site" evidence="11">
    <location>
        <position position="161"/>
    </location>
    <ligand>
        <name>Mg(2+)</name>
        <dbReference type="ChEBI" id="CHEBI:18420"/>
    </ligand>
</feature>
<dbReference type="GO" id="GO:0016491">
    <property type="term" value="F:oxidoreductase activity"/>
    <property type="evidence" value="ECO:0007669"/>
    <property type="project" value="InterPro"/>
</dbReference>
<dbReference type="PANTHER" id="PTHR43665:SF1">
    <property type="entry name" value="ISOPENTENYL-DIPHOSPHATE DELTA-ISOMERASE"/>
    <property type="match status" value="1"/>
</dbReference>
<protein>
    <recommendedName>
        <fullName evidence="11">Isopentenyl-diphosphate delta-isomerase</fullName>
        <shortName evidence="11">IPP isomerase</shortName>
        <ecNumber evidence="11">5.3.3.2</ecNumber>
    </recommendedName>
    <alternativeName>
        <fullName evidence="11">Isopentenyl diphosphate:dimethylallyl diphosphate isomerase</fullName>
    </alternativeName>
    <alternativeName>
        <fullName evidence="11">Isopentenyl pyrophosphate isomerase</fullName>
    </alternativeName>
    <alternativeName>
        <fullName evidence="11">Type 2 isopentenyl diphosphate isomerase</fullName>
        <shortName evidence="11">IDI-2</shortName>
    </alternativeName>
</protein>
<dbReference type="GO" id="GO:0005737">
    <property type="term" value="C:cytoplasm"/>
    <property type="evidence" value="ECO:0007669"/>
    <property type="project" value="UniProtKB-SubCell"/>
</dbReference>
<evidence type="ECO:0000256" key="2">
    <source>
        <dbReference type="ARBA" id="ARBA00022490"/>
    </source>
</evidence>
<dbReference type="InterPro" id="IPR000262">
    <property type="entry name" value="FMN-dep_DH"/>
</dbReference>
<accession>A0A366MB10</accession>
<dbReference type="HAMAP" id="MF_00354">
    <property type="entry name" value="Idi_2"/>
    <property type="match status" value="1"/>
</dbReference>
<keyword evidence="9 11" id="KW-0413">Isomerase</keyword>
<evidence type="ECO:0000256" key="10">
    <source>
        <dbReference type="ARBA" id="ARBA00025810"/>
    </source>
</evidence>
<keyword evidence="8 11" id="KW-0414">Isoprene biosynthesis</keyword>
<feature type="domain" description="FMN-dependent dehydrogenase" evidence="12">
    <location>
        <begin position="175"/>
        <end position="334"/>
    </location>
</feature>
<comment type="subcellular location">
    <subcellularLocation>
        <location evidence="11">Cytoplasm</location>
    </subcellularLocation>
</comment>
<keyword evidence="5 11" id="KW-0479">Metal-binding</keyword>
<evidence type="ECO:0000256" key="8">
    <source>
        <dbReference type="ARBA" id="ARBA00023229"/>
    </source>
</evidence>
<organism evidence="13 14">
    <name type="scientific">Candidatus Methanobinarius endosymbioticus</name>
    <dbReference type="NCBI Taxonomy" id="2006182"/>
    <lineage>
        <taxon>Archaea</taxon>
        <taxon>Methanobacteriati</taxon>
        <taxon>Methanobacteriota</taxon>
        <taxon>Methanomada group</taxon>
        <taxon>Methanobacteria</taxon>
        <taxon>Methanobacteriales</taxon>
        <taxon>Methanobacteriaceae</taxon>
        <taxon>Candidatus Methanobinarius</taxon>
    </lineage>
</organism>
<dbReference type="GO" id="GO:0008299">
    <property type="term" value="P:isoprenoid biosynthetic process"/>
    <property type="evidence" value="ECO:0007669"/>
    <property type="project" value="UniProtKB-UniRule"/>
</dbReference>
<evidence type="ECO:0000256" key="11">
    <source>
        <dbReference type="HAMAP-Rule" id="MF_00354"/>
    </source>
</evidence>
<dbReference type="CDD" id="cd02811">
    <property type="entry name" value="IDI-2_FMN"/>
    <property type="match status" value="1"/>
</dbReference>
<comment type="caution">
    <text evidence="13">The sequence shown here is derived from an EMBL/GenBank/DDBJ whole genome shotgun (WGS) entry which is preliminary data.</text>
</comment>
<comment type="cofactor">
    <cofactor evidence="11">
        <name>Mg(2+)</name>
        <dbReference type="ChEBI" id="CHEBI:18420"/>
    </cofactor>
</comment>
<evidence type="ECO:0000256" key="4">
    <source>
        <dbReference type="ARBA" id="ARBA00022643"/>
    </source>
</evidence>
<dbReference type="InterPro" id="IPR013785">
    <property type="entry name" value="Aldolase_TIM"/>
</dbReference>
<feature type="binding site" evidence="11">
    <location>
        <position position="123"/>
    </location>
    <ligand>
        <name>FMN</name>
        <dbReference type="ChEBI" id="CHEBI:58210"/>
    </ligand>
</feature>
<evidence type="ECO:0000259" key="12">
    <source>
        <dbReference type="Pfam" id="PF01070"/>
    </source>
</evidence>
<dbReference type="GO" id="GO:0004452">
    <property type="term" value="F:isopentenyl-diphosphate delta-isomerase activity"/>
    <property type="evidence" value="ECO:0007669"/>
    <property type="project" value="UniProtKB-UniRule"/>
</dbReference>
<feature type="binding site" evidence="11">
    <location>
        <begin position="5"/>
        <end position="6"/>
    </location>
    <ligand>
        <name>substrate</name>
    </ligand>
</feature>
<comment type="cofactor">
    <cofactor evidence="1 11">
        <name>FMN</name>
        <dbReference type="ChEBI" id="CHEBI:58210"/>
    </cofactor>
</comment>
<dbReference type="EMBL" id="NIZT01000026">
    <property type="protein sequence ID" value="RBQ23217.1"/>
    <property type="molecule type" value="Genomic_DNA"/>
</dbReference>
<feature type="binding site" evidence="11">
    <location>
        <begin position="268"/>
        <end position="270"/>
    </location>
    <ligand>
        <name>FMN</name>
        <dbReference type="ChEBI" id="CHEBI:58210"/>
    </ligand>
</feature>
<comment type="caution">
    <text evidence="11">Lacks conserved residue(s) required for the propagation of feature annotation.</text>
</comment>
<dbReference type="Pfam" id="PF01070">
    <property type="entry name" value="FMN_dh"/>
    <property type="match status" value="1"/>
</dbReference>
<feature type="binding site" evidence="11">
    <location>
        <position position="222"/>
    </location>
    <ligand>
        <name>FMN</name>
        <dbReference type="ChEBI" id="CHEBI:58210"/>
    </ligand>
</feature>
<keyword evidence="3 11" id="KW-0285">Flavoprotein</keyword>
<dbReference type="PANTHER" id="PTHR43665">
    <property type="entry name" value="ISOPENTENYL-DIPHOSPHATE DELTA-ISOMERASE"/>
    <property type="match status" value="1"/>
</dbReference>
<evidence type="ECO:0000256" key="1">
    <source>
        <dbReference type="ARBA" id="ARBA00001917"/>
    </source>
</evidence>
<dbReference type="GO" id="GO:0010181">
    <property type="term" value="F:FMN binding"/>
    <property type="evidence" value="ECO:0007669"/>
    <property type="project" value="UniProtKB-UniRule"/>
</dbReference>
<feature type="binding site" evidence="11">
    <location>
        <begin position="94"/>
        <end position="96"/>
    </location>
    <ligand>
        <name>substrate</name>
    </ligand>
</feature>